<organism evidence="3 4">
    <name type="scientific">Chryseobacterium hagamense</name>
    <dbReference type="NCBI Taxonomy" id="395935"/>
    <lineage>
        <taxon>Bacteria</taxon>
        <taxon>Pseudomonadati</taxon>
        <taxon>Bacteroidota</taxon>
        <taxon>Flavobacteriia</taxon>
        <taxon>Flavobacteriales</taxon>
        <taxon>Weeksellaceae</taxon>
        <taxon>Chryseobacterium group</taxon>
        <taxon>Chryseobacterium</taxon>
    </lineage>
</organism>
<comment type="caution">
    <text evidence="3">The sequence shown here is derived from an EMBL/GenBank/DDBJ whole genome shotgun (WGS) entry which is preliminary data.</text>
</comment>
<dbReference type="Pfam" id="PF18962">
    <property type="entry name" value="Por_Secre_tail"/>
    <property type="match status" value="1"/>
</dbReference>
<dbReference type="EMBL" id="BJYJ01000007">
    <property type="protein sequence ID" value="GEN76068.1"/>
    <property type="molecule type" value="Genomic_DNA"/>
</dbReference>
<evidence type="ECO:0000313" key="4">
    <source>
        <dbReference type="Proteomes" id="UP000321863"/>
    </source>
</evidence>
<dbReference type="Proteomes" id="UP000321863">
    <property type="component" value="Unassembled WGS sequence"/>
</dbReference>
<keyword evidence="1" id="KW-0732">Signal</keyword>
<accession>A0A511YLI5</accession>
<evidence type="ECO:0000256" key="1">
    <source>
        <dbReference type="ARBA" id="ARBA00022729"/>
    </source>
</evidence>
<keyword evidence="4" id="KW-1185">Reference proteome</keyword>
<dbReference type="InterPro" id="IPR026444">
    <property type="entry name" value="Secre_tail"/>
</dbReference>
<sequence length="225" mass="23628">MTVKMVTSSTNVTLTLTGPDTAYLGLGFGGTGSSGGMGSGVDGFIYNSNSTNTTNLDYTFAGIGVTPNADPAQDWTISSNTTAGGTRTLVATRSLAGGTGDTAFTNSTGSINIFYAVGPSLTLANNHHSTRGYSVLTRSSVLATGEVAAEPKKVVLYPNPAKETFTFKSVDKIRTVDIYEATGRKVKSVKVDGKEVNISEFKSGNYYLEITLKDGSTVFEQLIKQ</sequence>
<gene>
    <name evidence="3" type="ORF">CHA01nite_18080</name>
</gene>
<name>A0A511YLI5_9FLAO</name>
<evidence type="ECO:0000259" key="2">
    <source>
        <dbReference type="Pfam" id="PF18962"/>
    </source>
</evidence>
<reference evidence="3 4" key="1">
    <citation type="submission" date="2019-07" db="EMBL/GenBank/DDBJ databases">
        <title>Whole genome shotgun sequence of Chryseobacterium hagamense NBRC 105253.</title>
        <authorList>
            <person name="Hosoyama A."/>
            <person name="Uohara A."/>
            <person name="Ohji S."/>
            <person name="Ichikawa N."/>
        </authorList>
    </citation>
    <scope>NUCLEOTIDE SEQUENCE [LARGE SCALE GENOMIC DNA]</scope>
    <source>
        <strain evidence="3 4">NBRC 105253</strain>
    </source>
</reference>
<protein>
    <submittedName>
        <fullName evidence="3">T9SS C-terminal target domain-containing protein</fullName>
    </submittedName>
</protein>
<evidence type="ECO:0000313" key="3">
    <source>
        <dbReference type="EMBL" id="GEN76068.1"/>
    </source>
</evidence>
<dbReference type="NCBIfam" id="TIGR04183">
    <property type="entry name" value="Por_Secre_tail"/>
    <property type="match status" value="1"/>
</dbReference>
<dbReference type="AlphaFoldDB" id="A0A511YLI5"/>
<feature type="domain" description="Secretion system C-terminal sorting" evidence="2">
    <location>
        <begin position="156"/>
        <end position="222"/>
    </location>
</feature>
<proteinExistence type="predicted"/>